<evidence type="ECO:0000259" key="3">
    <source>
        <dbReference type="PROSITE" id="PS51471"/>
    </source>
</evidence>
<dbReference type="Pfam" id="PF03171">
    <property type="entry name" value="2OG-FeII_Oxy"/>
    <property type="match status" value="1"/>
</dbReference>
<gene>
    <name evidence="4" type="ORF">EURHEDRAFT_452984</name>
</gene>
<organism evidence="4 5">
    <name type="scientific">Aspergillus ruber (strain CBS 135680)</name>
    <dbReference type="NCBI Taxonomy" id="1388766"/>
    <lineage>
        <taxon>Eukaryota</taxon>
        <taxon>Fungi</taxon>
        <taxon>Dikarya</taxon>
        <taxon>Ascomycota</taxon>
        <taxon>Pezizomycotina</taxon>
        <taxon>Eurotiomycetes</taxon>
        <taxon>Eurotiomycetidae</taxon>
        <taxon>Eurotiales</taxon>
        <taxon>Aspergillaceae</taxon>
        <taxon>Aspergillus</taxon>
        <taxon>Aspergillus subgen. Aspergillus</taxon>
    </lineage>
</organism>
<dbReference type="HOGENOM" id="CLU_010119_4_0_1"/>
<keyword evidence="2" id="KW-0408">Iron</keyword>
<dbReference type="EMBL" id="KK088418">
    <property type="protein sequence ID" value="EYE96554.1"/>
    <property type="molecule type" value="Genomic_DNA"/>
</dbReference>
<keyword evidence="2" id="KW-0560">Oxidoreductase</keyword>
<evidence type="ECO:0000313" key="5">
    <source>
        <dbReference type="Proteomes" id="UP000019804"/>
    </source>
</evidence>
<reference evidence="5" key="1">
    <citation type="journal article" date="2014" name="Nat. Commun.">
        <title>Genomic adaptations of the halophilic Dead Sea filamentous fungus Eurotium rubrum.</title>
        <authorList>
            <person name="Kis-Papo T."/>
            <person name="Weig A.R."/>
            <person name="Riley R."/>
            <person name="Persoh D."/>
            <person name="Salamov A."/>
            <person name="Sun H."/>
            <person name="Lipzen A."/>
            <person name="Wasser S.P."/>
            <person name="Rambold G."/>
            <person name="Grigoriev I.V."/>
            <person name="Nevo E."/>
        </authorList>
    </citation>
    <scope>NUCLEOTIDE SEQUENCE [LARGE SCALE GENOMIC DNA]</scope>
    <source>
        <strain evidence="5">CBS 135680</strain>
    </source>
</reference>
<dbReference type="InterPro" id="IPR050231">
    <property type="entry name" value="Iron_ascorbate_oxido_reductase"/>
</dbReference>
<dbReference type="InterPro" id="IPR005123">
    <property type="entry name" value="Oxoglu/Fe-dep_dioxygenase_dom"/>
</dbReference>
<dbReference type="GO" id="GO:0016491">
    <property type="term" value="F:oxidoreductase activity"/>
    <property type="evidence" value="ECO:0007669"/>
    <property type="project" value="UniProtKB-KW"/>
</dbReference>
<dbReference type="OrthoDB" id="288590at2759"/>
<dbReference type="AlphaFoldDB" id="A0A017SIV3"/>
<evidence type="ECO:0000256" key="1">
    <source>
        <dbReference type="ARBA" id="ARBA00008056"/>
    </source>
</evidence>
<proteinExistence type="inferred from homology"/>
<dbReference type="PANTHER" id="PTHR47990">
    <property type="entry name" value="2-OXOGLUTARATE (2OG) AND FE(II)-DEPENDENT OXYGENASE SUPERFAMILY PROTEIN-RELATED"/>
    <property type="match status" value="1"/>
</dbReference>
<dbReference type="Proteomes" id="UP000019804">
    <property type="component" value="Unassembled WGS sequence"/>
</dbReference>
<dbReference type="InterPro" id="IPR027443">
    <property type="entry name" value="IPNS-like_sf"/>
</dbReference>
<dbReference type="InterPro" id="IPR044861">
    <property type="entry name" value="IPNS-like_FE2OG_OXY"/>
</dbReference>
<keyword evidence="2" id="KW-0479">Metal-binding</keyword>
<evidence type="ECO:0000313" key="4">
    <source>
        <dbReference type="EMBL" id="EYE96554.1"/>
    </source>
</evidence>
<sequence length="327" mass="36279">MKLDVAPSLFASLKTIHLHDLCRGSPEEKKKLYAAATEDGIFYLDFSEDQNEFDLANLTDDIYSLSRSLFNIGLEEKLRYDVDKIGELKLNGSVSLSLTTLQIPRNGILAFNPFPHPPILGTNMSLLRNFILTCLEIAQHIFGSLSDSLDLPDSHSFDIFHRPDTPAPDILRFLKYAPSSEGDSEFRVPQTPHTDLGSLTMLFADSPGLQIKPDGCDDWLYIMPKQNHAVVNLGDAMSLWTGGLFRSVLHRVASLPGKGMNERYSFAFLMRPENQAPMVPLLGSSALPVAGEEGVLTSENWIKAKFGILRGEMANDRILTGRENANI</sequence>
<dbReference type="RefSeq" id="XP_040640242.1">
    <property type="nucleotide sequence ID" value="XM_040784079.1"/>
</dbReference>
<dbReference type="STRING" id="1388766.A0A017SIV3"/>
<keyword evidence="5" id="KW-1185">Reference proteome</keyword>
<name>A0A017SIV3_ASPRC</name>
<feature type="domain" description="Fe2OG dioxygenase" evidence="3">
    <location>
        <begin position="166"/>
        <end position="272"/>
    </location>
</feature>
<evidence type="ECO:0000256" key="2">
    <source>
        <dbReference type="RuleBase" id="RU003682"/>
    </source>
</evidence>
<protein>
    <submittedName>
        <fullName evidence="4">Putative oxidoreductase</fullName>
    </submittedName>
</protein>
<dbReference type="SUPFAM" id="SSF51197">
    <property type="entry name" value="Clavaminate synthase-like"/>
    <property type="match status" value="1"/>
</dbReference>
<dbReference type="PROSITE" id="PS51471">
    <property type="entry name" value="FE2OG_OXY"/>
    <property type="match status" value="1"/>
</dbReference>
<dbReference type="GeneID" id="63699203"/>
<comment type="similarity">
    <text evidence="1 2">Belongs to the iron/ascorbate-dependent oxidoreductase family.</text>
</comment>
<dbReference type="GO" id="GO:0046872">
    <property type="term" value="F:metal ion binding"/>
    <property type="evidence" value="ECO:0007669"/>
    <property type="project" value="UniProtKB-KW"/>
</dbReference>
<accession>A0A017SIV3</accession>
<dbReference type="Gene3D" id="2.60.120.330">
    <property type="entry name" value="B-lactam Antibiotic, Isopenicillin N Synthase, Chain"/>
    <property type="match status" value="1"/>
</dbReference>